<evidence type="ECO:0000313" key="1">
    <source>
        <dbReference type="EMBL" id="CAI9947312.1"/>
    </source>
</evidence>
<evidence type="ECO:0000313" key="3">
    <source>
        <dbReference type="Proteomes" id="UP001642409"/>
    </source>
</evidence>
<accession>A0AA86Q734</accession>
<dbReference type="EMBL" id="CATOUU010000775">
    <property type="protein sequence ID" value="CAI9947312.1"/>
    <property type="molecule type" value="Genomic_DNA"/>
</dbReference>
<reference evidence="2 3" key="2">
    <citation type="submission" date="2024-07" db="EMBL/GenBank/DDBJ databases">
        <authorList>
            <person name="Akdeniz Z."/>
        </authorList>
    </citation>
    <scope>NUCLEOTIDE SEQUENCE [LARGE SCALE GENOMIC DNA]</scope>
</reference>
<comment type="caution">
    <text evidence="1">The sequence shown here is derived from an EMBL/GenBank/DDBJ whole genome shotgun (WGS) entry which is preliminary data.</text>
</comment>
<name>A0AA86Q734_9EUKA</name>
<dbReference type="AlphaFoldDB" id="A0AA86Q734"/>
<organism evidence="1">
    <name type="scientific">Hexamita inflata</name>
    <dbReference type="NCBI Taxonomy" id="28002"/>
    <lineage>
        <taxon>Eukaryota</taxon>
        <taxon>Metamonada</taxon>
        <taxon>Diplomonadida</taxon>
        <taxon>Hexamitidae</taxon>
        <taxon>Hexamitinae</taxon>
        <taxon>Hexamita</taxon>
    </lineage>
</organism>
<reference evidence="1" key="1">
    <citation type="submission" date="2023-06" db="EMBL/GenBank/DDBJ databases">
        <authorList>
            <person name="Kurt Z."/>
        </authorList>
    </citation>
    <scope>NUCLEOTIDE SEQUENCE</scope>
</reference>
<proteinExistence type="predicted"/>
<protein>
    <submittedName>
        <fullName evidence="2">Hypothetical_protein</fullName>
    </submittedName>
</protein>
<keyword evidence="3" id="KW-1185">Reference proteome</keyword>
<dbReference type="Proteomes" id="UP001642409">
    <property type="component" value="Unassembled WGS sequence"/>
</dbReference>
<sequence>MKTHNPRIIWDHDQIISEGNINRSRVTFYLFKLNHERQFFLKAPCDPSKPLMLLVGSSGSAKCSEWLTDLCTKVDDRCLYTRLAPTKNRNGGVGSFRKYFTMYQ</sequence>
<gene>
    <name evidence="1" type="ORF">HINF_LOCUS34957</name>
    <name evidence="2" type="ORF">HINF_LOCUS50135</name>
</gene>
<evidence type="ECO:0000313" key="2">
    <source>
        <dbReference type="EMBL" id="CAL6062332.1"/>
    </source>
</evidence>
<dbReference type="EMBL" id="CAXDID020000239">
    <property type="protein sequence ID" value="CAL6062332.1"/>
    <property type="molecule type" value="Genomic_DNA"/>
</dbReference>